<evidence type="ECO:0000256" key="1">
    <source>
        <dbReference type="SAM" id="MobiDB-lite"/>
    </source>
</evidence>
<feature type="compositionally biased region" description="Pro residues" evidence="1">
    <location>
        <begin position="72"/>
        <end position="89"/>
    </location>
</feature>
<dbReference type="STRING" id="1076256.A0A2H3AYP9"/>
<feature type="compositionally biased region" description="Low complexity" evidence="1">
    <location>
        <begin position="156"/>
        <end position="180"/>
    </location>
</feature>
<feature type="region of interest" description="Disordered" evidence="1">
    <location>
        <begin position="574"/>
        <end position="603"/>
    </location>
</feature>
<feature type="compositionally biased region" description="Polar residues" evidence="1">
    <location>
        <begin position="181"/>
        <end position="206"/>
    </location>
</feature>
<feature type="compositionally biased region" description="Low complexity" evidence="1">
    <location>
        <begin position="20"/>
        <end position="35"/>
    </location>
</feature>
<feature type="compositionally biased region" description="Low complexity" evidence="1">
    <location>
        <begin position="138"/>
        <end position="148"/>
    </location>
</feature>
<organism evidence="2 3">
    <name type="scientific">Armillaria solidipes</name>
    <dbReference type="NCBI Taxonomy" id="1076256"/>
    <lineage>
        <taxon>Eukaryota</taxon>
        <taxon>Fungi</taxon>
        <taxon>Dikarya</taxon>
        <taxon>Basidiomycota</taxon>
        <taxon>Agaricomycotina</taxon>
        <taxon>Agaricomycetes</taxon>
        <taxon>Agaricomycetidae</taxon>
        <taxon>Agaricales</taxon>
        <taxon>Marasmiineae</taxon>
        <taxon>Physalacriaceae</taxon>
        <taxon>Armillaria</taxon>
    </lineage>
</organism>
<proteinExistence type="predicted"/>
<gene>
    <name evidence="2" type="ORF">ARMSODRAFT_1023676</name>
</gene>
<feature type="compositionally biased region" description="Low complexity" evidence="1">
    <location>
        <begin position="586"/>
        <end position="599"/>
    </location>
</feature>
<sequence>MSFPTTNPDHLWNEWIRNNAPRGGPRTNRTPPTNTYPATQCQNHQMFQEPPLPPTTQQPRTTGGTYRIASVPLPPTFPSSPSRTHPPPRMGRLGTNPIHTPHPRLTNPIQRTLSRFGFTIPVPIPSPPAPFESSTAQHSPTSAHSPTPTATPPPLTTEETSLSPSEKKTTPSTPMVMTTSGPASTPLTAPTLDPTNPTPGKSGESTSKVEVDLRGLRTGSPWCTTSPSQGGPRYQYEEETLPSRPDSSTTEIEWNGPLQRETDYETYDPEQQTSRGHWSTPYSHSPWQRETAQTWTAPFDERFDTFHQDEETFGWTDDTDNYDMEYRGLTTTPSQDDRDYRGYTTAPYYDLPRYPFPLPDSPPRQVCQHGQYHSHHHSRYYAAQDPPGGSNDAPDPEAERRRIAAEEAGAKLHCIAELEKELNDAEMEHHDHAMQWGLPLRPGGKSKDPDRGRDPLPQPPNAFRPLWRRSDRYLVPRPPPDKGRPDLLPQPVGTVAANAPFMNARPIMIQVPKVFKGDHVDIERFFRDCMMYFEVHASYFILPSHMIPFATSLFDGLAKTWWVHKRMEYWSTPPPPTSDIPLGENSSTLSTPSSETPPSKKYTNKRCSTYEWATVPPPSTSRN</sequence>
<name>A0A2H3AYP9_9AGAR</name>
<feature type="region of interest" description="Disordered" evidence="1">
    <location>
        <begin position="433"/>
        <end position="464"/>
    </location>
</feature>
<protein>
    <submittedName>
        <fullName evidence="2">Uncharacterized protein</fullName>
    </submittedName>
</protein>
<dbReference type="Proteomes" id="UP000218334">
    <property type="component" value="Unassembled WGS sequence"/>
</dbReference>
<dbReference type="EMBL" id="KZ293456">
    <property type="protein sequence ID" value="PBK63775.1"/>
    <property type="molecule type" value="Genomic_DNA"/>
</dbReference>
<feature type="region of interest" description="Disordered" evidence="1">
    <location>
        <begin position="1"/>
        <end position="35"/>
    </location>
</feature>
<evidence type="ECO:0000313" key="2">
    <source>
        <dbReference type="EMBL" id="PBK63775.1"/>
    </source>
</evidence>
<dbReference type="AlphaFoldDB" id="A0A2H3AYP9"/>
<keyword evidence="3" id="KW-1185">Reference proteome</keyword>
<evidence type="ECO:0000313" key="3">
    <source>
        <dbReference type="Proteomes" id="UP000218334"/>
    </source>
</evidence>
<accession>A0A2H3AYP9</accession>
<feature type="region of interest" description="Disordered" evidence="1">
    <location>
        <begin position="72"/>
        <end position="105"/>
    </location>
</feature>
<feature type="compositionally biased region" description="Basic and acidic residues" evidence="1">
    <location>
        <begin position="445"/>
        <end position="454"/>
    </location>
</feature>
<feature type="region of interest" description="Disordered" evidence="1">
    <location>
        <begin position="354"/>
        <end position="401"/>
    </location>
</feature>
<feature type="region of interest" description="Disordered" evidence="1">
    <location>
        <begin position="119"/>
        <end position="291"/>
    </location>
</feature>
<feature type="compositionally biased region" description="Polar residues" evidence="1">
    <location>
        <begin position="269"/>
        <end position="291"/>
    </location>
</feature>
<reference evidence="3" key="1">
    <citation type="journal article" date="2017" name="Nat. Ecol. Evol.">
        <title>Genome expansion and lineage-specific genetic innovations in the forest pathogenic fungi Armillaria.</title>
        <authorList>
            <person name="Sipos G."/>
            <person name="Prasanna A.N."/>
            <person name="Walter M.C."/>
            <person name="O'Connor E."/>
            <person name="Balint B."/>
            <person name="Krizsan K."/>
            <person name="Kiss B."/>
            <person name="Hess J."/>
            <person name="Varga T."/>
            <person name="Slot J."/>
            <person name="Riley R."/>
            <person name="Boka B."/>
            <person name="Rigling D."/>
            <person name="Barry K."/>
            <person name="Lee J."/>
            <person name="Mihaltcheva S."/>
            <person name="LaButti K."/>
            <person name="Lipzen A."/>
            <person name="Waldron R."/>
            <person name="Moloney N.M."/>
            <person name="Sperisen C."/>
            <person name="Kredics L."/>
            <person name="Vagvoelgyi C."/>
            <person name="Patrignani A."/>
            <person name="Fitzpatrick D."/>
            <person name="Nagy I."/>
            <person name="Doyle S."/>
            <person name="Anderson J.B."/>
            <person name="Grigoriev I.V."/>
            <person name="Gueldener U."/>
            <person name="Muensterkoetter M."/>
            <person name="Nagy L.G."/>
        </authorList>
    </citation>
    <scope>NUCLEOTIDE SEQUENCE [LARGE SCALE GENOMIC DNA]</scope>
    <source>
        <strain evidence="3">28-4</strain>
    </source>
</reference>